<feature type="coiled-coil region" evidence="1">
    <location>
        <begin position="185"/>
        <end position="216"/>
    </location>
</feature>
<dbReference type="WBParaSite" id="TASK_0000134201-mRNA-1">
    <property type="protein sequence ID" value="TASK_0000134201-mRNA-1"/>
    <property type="gene ID" value="TASK_0000134201"/>
</dbReference>
<dbReference type="Proteomes" id="UP000282613">
    <property type="component" value="Unassembled WGS sequence"/>
</dbReference>
<name>A0A0R3VVD4_TAEAS</name>
<evidence type="ECO:0000313" key="3">
    <source>
        <dbReference type="Proteomes" id="UP000282613"/>
    </source>
</evidence>
<accession>A0A0R3VVD4</accession>
<organism evidence="4">
    <name type="scientific">Taenia asiatica</name>
    <name type="common">Asian tapeworm</name>
    <dbReference type="NCBI Taxonomy" id="60517"/>
    <lineage>
        <taxon>Eukaryota</taxon>
        <taxon>Metazoa</taxon>
        <taxon>Spiralia</taxon>
        <taxon>Lophotrochozoa</taxon>
        <taxon>Platyhelminthes</taxon>
        <taxon>Cestoda</taxon>
        <taxon>Eucestoda</taxon>
        <taxon>Cyclophyllidea</taxon>
        <taxon>Taeniidae</taxon>
        <taxon>Taenia</taxon>
    </lineage>
</organism>
<gene>
    <name evidence="2" type="ORF">TASK_LOCUS1343</name>
</gene>
<dbReference type="AlphaFoldDB" id="A0A0R3VVD4"/>
<evidence type="ECO:0000313" key="4">
    <source>
        <dbReference type="WBParaSite" id="TASK_0000134201-mRNA-1"/>
    </source>
</evidence>
<reference evidence="4" key="1">
    <citation type="submission" date="2017-02" db="UniProtKB">
        <authorList>
            <consortium name="WormBaseParasite"/>
        </authorList>
    </citation>
    <scope>IDENTIFICATION</scope>
</reference>
<dbReference type="Gene3D" id="1.20.5.50">
    <property type="match status" value="1"/>
</dbReference>
<proteinExistence type="predicted"/>
<keyword evidence="1" id="KW-0175">Coiled coil</keyword>
<dbReference type="EMBL" id="UYRS01000322">
    <property type="protein sequence ID" value="VDK22894.1"/>
    <property type="molecule type" value="Genomic_DNA"/>
</dbReference>
<sequence>MREDVELRLAEFIKNFDHLKGEQEHLIEEAMHAFTEKIKFKSTQIRNLQTELQLAKEKVKEDTLEKTLLENQSVVIDDLTAEVESLRTTNTDLDNELKRVNFAHSEEMRRLRDKMATMERDFTERINCLERQVDEGRETEKVNACFKDIAQVVEDLKTVKLNMESQQNFFKEAVTQMQSRQEDVLRQMEDNYQNSTKDLAKIIQEEDQRMQRLREELGLCDDLENRWRERIKDSLLGNVDESVLSTGIRFHLEETITALQATVSCANLALLLLSSNFEVSRLQLRGVVTRHVIHYLKCLCLATRINACLNILIPCMMELCKQIPCGSANLL</sequence>
<dbReference type="OrthoDB" id="6272699at2759"/>
<keyword evidence="3" id="KW-1185">Reference proteome</keyword>
<reference evidence="2 3" key="2">
    <citation type="submission" date="2018-11" db="EMBL/GenBank/DDBJ databases">
        <authorList>
            <consortium name="Pathogen Informatics"/>
        </authorList>
    </citation>
    <scope>NUCLEOTIDE SEQUENCE [LARGE SCALE GENOMIC DNA]</scope>
</reference>
<evidence type="ECO:0000256" key="1">
    <source>
        <dbReference type="SAM" id="Coils"/>
    </source>
</evidence>
<evidence type="ECO:0000313" key="2">
    <source>
        <dbReference type="EMBL" id="VDK22894.1"/>
    </source>
</evidence>
<protein>
    <submittedName>
        <fullName evidence="4">Cilia- and flagella-associated protein 157</fullName>
    </submittedName>
</protein>
<feature type="coiled-coil region" evidence="1">
    <location>
        <begin position="38"/>
        <end position="121"/>
    </location>
</feature>